<gene>
    <name evidence="2" type="ORF">CARN1_1864</name>
</gene>
<organism evidence="2">
    <name type="scientific">mine drainage metagenome</name>
    <dbReference type="NCBI Taxonomy" id="410659"/>
    <lineage>
        <taxon>unclassified sequences</taxon>
        <taxon>metagenomes</taxon>
        <taxon>ecological metagenomes</taxon>
    </lineage>
</organism>
<feature type="coiled-coil region" evidence="1">
    <location>
        <begin position="13"/>
        <end position="40"/>
    </location>
</feature>
<dbReference type="EMBL" id="CABL01000001">
    <property type="protein sequence ID" value="CBH73977.1"/>
    <property type="molecule type" value="Genomic_DNA"/>
</dbReference>
<name>E6PBZ4_9ZZZZ</name>
<comment type="caution">
    <text evidence="2">The sequence shown here is derived from an EMBL/GenBank/DDBJ whole genome shotgun (WGS) entry which is preliminary data.</text>
</comment>
<dbReference type="AlphaFoldDB" id="E6PBZ4"/>
<protein>
    <submittedName>
        <fullName evidence="2">Uncharacterized protein</fullName>
    </submittedName>
</protein>
<accession>E6PBZ4</accession>
<evidence type="ECO:0000256" key="1">
    <source>
        <dbReference type="SAM" id="Coils"/>
    </source>
</evidence>
<reference evidence="2" key="1">
    <citation type="submission" date="2009-10" db="EMBL/GenBank/DDBJ databases">
        <title>Diversity of trophic interactions inside an arsenic-rich microbial ecosystem.</title>
        <authorList>
            <person name="Bertin P.N."/>
            <person name="Heinrich-Salmeron A."/>
            <person name="Pelletier E."/>
            <person name="Goulhen-Chollet F."/>
            <person name="Arsene-Ploetze F."/>
            <person name="Gallien S."/>
            <person name="Calteau A."/>
            <person name="Vallenet D."/>
            <person name="Casiot C."/>
            <person name="Chane-Woon-Ming B."/>
            <person name="Giloteaux L."/>
            <person name="Barakat M."/>
            <person name="Bonnefoy V."/>
            <person name="Bruneel O."/>
            <person name="Chandler M."/>
            <person name="Cleiss J."/>
            <person name="Duran R."/>
            <person name="Elbaz-Poulichet F."/>
            <person name="Fonknechten N."/>
            <person name="Lauga B."/>
            <person name="Mornico D."/>
            <person name="Ortet P."/>
            <person name="Schaeffer C."/>
            <person name="Siguier P."/>
            <person name="Alexander Thil Smith A."/>
            <person name="Van Dorsselaer A."/>
            <person name="Weissenbach J."/>
            <person name="Medigue C."/>
            <person name="Le Paslier D."/>
        </authorList>
    </citation>
    <scope>NUCLEOTIDE SEQUENCE</scope>
</reference>
<sequence length="71" mass="8023">MQHHRIIVRRIHARECDALLDEARNEVNVARQAIELSDNQHAAQAARFRKRFGKLGAIRAFAGFDLGISSV</sequence>
<evidence type="ECO:0000313" key="2">
    <source>
        <dbReference type="EMBL" id="CBH73977.1"/>
    </source>
</evidence>
<proteinExistence type="predicted"/>
<keyword evidence="1" id="KW-0175">Coiled coil</keyword>